<accession>A0A1I2PNJ4</accession>
<dbReference type="Proteomes" id="UP000199116">
    <property type="component" value="Unassembled WGS sequence"/>
</dbReference>
<reference evidence="2" key="1">
    <citation type="submission" date="2016-10" db="EMBL/GenBank/DDBJ databases">
        <authorList>
            <person name="Varghese N."/>
            <person name="Submissions S."/>
        </authorList>
    </citation>
    <scope>NUCLEOTIDE SEQUENCE [LARGE SCALE GENOMIC DNA]</scope>
    <source>
        <strain evidence="2">DSM 23515</strain>
    </source>
</reference>
<keyword evidence="2" id="KW-1185">Reference proteome</keyword>
<dbReference type="AlphaFoldDB" id="A0A1I2PNJ4"/>
<evidence type="ECO:0000313" key="2">
    <source>
        <dbReference type="Proteomes" id="UP000199116"/>
    </source>
</evidence>
<sequence>MREKFQEHHNDEEIQILSIQTESEDWEEHLIYISEEINFFSNILKSGLKETIKVEINQEDASYLKKQLELINKANEFHLTTFFDYKNKLEGLKECDDVQCENFYLKDHLVFKTTLRKHFKDFRQLKVLIFKFLKVSFN</sequence>
<dbReference type="RefSeq" id="WP_075326070.1">
    <property type="nucleotide sequence ID" value="NZ_FOOH01000033.1"/>
</dbReference>
<dbReference type="EMBL" id="FOOH01000033">
    <property type="protein sequence ID" value="SFG16973.1"/>
    <property type="molecule type" value="Genomic_DNA"/>
</dbReference>
<proteinExistence type="predicted"/>
<gene>
    <name evidence="1" type="ORF">SAMN04488033_13316</name>
</gene>
<organism evidence="1 2">
    <name type="scientific">Salegentibacter agarivorans</name>
    <dbReference type="NCBI Taxonomy" id="345907"/>
    <lineage>
        <taxon>Bacteria</taxon>
        <taxon>Pseudomonadati</taxon>
        <taxon>Bacteroidota</taxon>
        <taxon>Flavobacteriia</taxon>
        <taxon>Flavobacteriales</taxon>
        <taxon>Flavobacteriaceae</taxon>
        <taxon>Salegentibacter</taxon>
    </lineage>
</organism>
<protein>
    <submittedName>
        <fullName evidence="1">Uncharacterized protein</fullName>
    </submittedName>
</protein>
<evidence type="ECO:0000313" key="1">
    <source>
        <dbReference type="EMBL" id="SFG16973.1"/>
    </source>
</evidence>
<name>A0A1I2PNJ4_9FLAO</name>